<evidence type="ECO:0000313" key="6">
    <source>
        <dbReference type="Proteomes" id="UP000503297"/>
    </source>
</evidence>
<dbReference type="PANTHER" id="PTHR42794">
    <property type="entry name" value="HEMIN IMPORT ATP-BINDING PROTEIN HMUV"/>
    <property type="match status" value="1"/>
</dbReference>
<dbReference type="SMART" id="SM00382">
    <property type="entry name" value="AAA"/>
    <property type="match status" value="1"/>
</dbReference>
<keyword evidence="6" id="KW-1185">Reference proteome</keyword>
<gene>
    <name evidence="5" type="ORF">HLV38_02995</name>
</gene>
<dbReference type="SUPFAM" id="SSF52540">
    <property type="entry name" value="P-loop containing nucleoside triphosphate hydrolases"/>
    <property type="match status" value="1"/>
</dbReference>
<evidence type="ECO:0000256" key="1">
    <source>
        <dbReference type="ARBA" id="ARBA00022741"/>
    </source>
</evidence>
<dbReference type="Gene3D" id="3.40.50.300">
    <property type="entry name" value="P-loop containing nucleotide triphosphate hydrolases"/>
    <property type="match status" value="2"/>
</dbReference>
<protein>
    <submittedName>
        <fullName evidence="5">ABC transporter ATP-binding protein</fullName>
    </submittedName>
</protein>
<dbReference type="Proteomes" id="UP000503297">
    <property type="component" value="Chromosome"/>
</dbReference>
<dbReference type="CDD" id="cd03214">
    <property type="entry name" value="ABC_Iron-Siderophores_B12_Hemin"/>
    <property type="match status" value="1"/>
</dbReference>
<dbReference type="Pfam" id="PF00005">
    <property type="entry name" value="ABC_tran"/>
    <property type="match status" value="2"/>
</dbReference>
<keyword evidence="2 5" id="KW-0067">ATP-binding</keyword>
<reference evidence="6" key="1">
    <citation type="submission" date="2020-05" db="EMBL/GenBank/DDBJ databases">
        <title>Novel species in genus Nocardioides.</title>
        <authorList>
            <person name="Zhang G."/>
        </authorList>
    </citation>
    <scope>NUCLEOTIDE SEQUENCE [LARGE SCALE GENOMIC DNA]</scope>
    <source>
        <strain evidence="6">zg-1050</strain>
    </source>
</reference>
<dbReference type="GO" id="GO:0016887">
    <property type="term" value="F:ATP hydrolysis activity"/>
    <property type="evidence" value="ECO:0007669"/>
    <property type="project" value="InterPro"/>
</dbReference>
<dbReference type="AlphaFoldDB" id="A0A6M8J124"/>
<dbReference type="PROSITE" id="PS00211">
    <property type="entry name" value="ABC_TRANSPORTER_1"/>
    <property type="match status" value="1"/>
</dbReference>
<dbReference type="GO" id="GO:0005524">
    <property type="term" value="F:ATP binding"/>
    <property type="evidence" value="ECO:0007669"/>
    <property type="project" value="UniProtKB-KW"/>
</dbReference>
<evidence type="ECO:0000313" key="5">
    <source>
        <dbReference type="EMBL" id="QKF07204.1"/>
    </source>
</evidence>
<sequence>MLCVRNLSCGYGSRAVLDHVSFTAPRGQVTVVLGVNGSGKTTLLRCLAGLKRHEGLVELATGPRPKWGDERSDSLSGEGEPAVCTVADGEPVGRGPSDGARVGDGHCAGGASAGGASGADPSVSQASGEGSSVCDPAFAGSPAGRPSSPRGGGCAYNVSFLQQDTSCSADLLAFEVVLLGRLASLRLRVSDDDLACAQATMERLGIADLAERRIGQLSGGQRQLVFIAQALAKRPDVLVMDEPTSALDLRRRFVLLDLLRSVTAEMGCVTVATLHHLDLAARYADQLLVLDAAGRVHAHGAPDEVYVEDMVRQVYGVSCERFTDADGRRHLVALSACARGD</sequence>
<proteinExistence type="predicted"/>
<feature type="compositionally biased region" description="Gly residues" evidence="3">
    <location>
        <begin position="106"/>
        <end position="117"/>
    </location>
</feature>
<feature type="region of interest" description="Disordered" evidence="3">
    <location>
        <begin position="61"/>
        <end position="149"/>
    </location>
</feature>
<dbReference type="InterPro" id="IPR003439">
    <property type="entry name" value="ABC_transporter-like_ATP-bd"/>
</dbReference>
<dbReference type="InterPro" id="IPR027417">
    <property type="entry name" value="P-loop_NTPase"/>
</dbReference>
<organism evidence="5 6">
    <name type="scientific">Berryella wangjianweii</name>
    <dbReference type="NCBI Taxonomy" id="2734634"/>
    <lineage>
        <taxon>Bacteria</taxon>
        <taxon>Bacillati</taxon>
        <taxon>Actinomycetota</taxon>
        <taxon>Coriobacteriia</taxon>
        <taxon>Eggerthellales</taxon>
        <taxon>Eggerthellaceae</taxon>
        <taxon>Berryella</taxon>
    </lineage>
</organism>
<dbReference type="RefSeq" id="WP_173164172.1">
    <property type="nucleotide sequence ID" value="NZ_CP053716.1"/>
</dbReference>
<dbReference type="InterPro" id="IPR017871">
    <property type="entry name" value="ABC_transporter-like_CS"/>
</dbReference>
<feature type="compositionally biased region" description="Low complexity" evidence="3">
    <location>
        <begin position="139"/>
        <end position="149"/>
    </location>
</feature>
<dbReference type="PROSITE" id="PS50893">
    <property type="entry name" value="ABC_TRANSPORTER_2"/>
    <property type="match status" value="1"/>
</dbReference>
<evidence type="ECO:0000256" key="3">
    <source>
        <dbReference type="SAM" id="MobiDB-lite"/>
    </source>
</evidence>
<dbReference type="EMBL" id="CP053716">
    <property type="protein sequence ID" value="QKF07204.1"/>
    <property type="molecule type" value="Genomic_DNA"/>
</dbReference>
<feature type="domain" description="ABC transporter" evidence="4">
    <location>
        <begin position="2"/>
        <end position="318"/>
    </location>
</feature>
<keyword evidence="1" id="KW-0547">Nucleotide-binding</keyword>
<evidence type="ECO:0000259" key="4">
    <source>
        <dbReference type="PROSITE" id="PS50893"/>
    </source>
</evidence>
<dbReference type="KEGG" id="bwa:HLV38_02995"/>
<dbReference type="PANTHER" id="PTHR42794:SF2">
    <property type="entry name" value="ABC TRANSPORTER ATP-BINDING PROTEIN"/>
    <property type="match status" value="1"/>
</dbReference>
<accession>A0A6M8J124</accession>
<evidence type="ECO:0000256" key="2">
    <source>
        <dbReference type="ARBA" id="ARBA00022840"/>
    </source>
</evidence>
<name>A0A6M8J124_9ACTN</name>
<dbReference type="InterPro" id="IPR003593">
    <property type="entry name" value="AAA+_ATPase"/>
</dbReference>